<accession>V8NWG7</accession>
<keyword evidence="1" id="KW-0472">Membrane</keyword>
<feature type="transmembrane region" description="Helical" evidence="1">
    <location>
        <begin position="78"/>
        <end position="94"/>
    </location>
</feature>
<reference evidence="2 3" key="1">
    <citation type="journal article" date="2013" name="Proc. Natl. Acad. Sci. U.S.A.">
        <title>The king cobra genome reveals dynamic gene evolution and adaptation in the snake venom system.</title>
        <authorList>
            <person name="Vonk F.J."/>
            <person name="Casewell N.R."/>
            <person name="Henkel C.V."/>
            <person name="Heimberg A.M."/>
            <person name="Jansen H.J."/>
            <person name="McCleary R.J."/>
            <person name="Kerkkamp H.M."/>
            <person name="Vos R.A."/>
            <person name="Guerreiro I."/>
            <person name="Calvete J.J."/>
            <person name="Wuster W."/>
            <person name="Woods A.E."/>
            <person name="Logan J.M."/>
            <person name="Harrison R.A."/>
            <person name="Castoe T.A."/>
            <person name="de Koning A.P."/>
            <person name="Pollock D.D."/>
            <person name="Yandell M."/>
            <person name="Calderon D."/>
            <person name="Renjifo C."/>
            <person name="Currier R.B."/>
            <person name="Salgado D."/>
            <person name="Pla D."/>
            <person name="Sanz L."/>
            <person name="Hyder A.S."/>
            <person name="Ribeiro J.M."/>
            <person name="Arntzen J.W."/>
            <person name="van den Thillart G.E."/>
            <person name="Boetzer M."/>
            <person name="Pirovano W."/>
            <person name="Dirks R.P."/>
            <person name="Spaink H.P."/>
            <person name="Duboule D."/>
            <person name="McGlinn E."/>
            <person name="Kini R.M."/>
            <person name="Richardson M.K."/>
        </authorList>
    </citation>
    <scope>NUCLEOTIDE SEQUENCE</scope>
    <source>
        <tissue evidence="2">Blood</tissue>
    </source>
</reference>
<evidence type="ECO:0000256" key="1">
    <source>
        <dbReference type="SAM" id="Phobius"/>
    </source>
</evidence>
<evidence type="ECO:0000313" key="3">
    <source>
        <dbReference type="Proteomes" id="UP000018936"/>
    </source>
</evidence>
<comment type="caution">
    <text evidence="2">The sequence shown here is derived from an EMBL/GenBank/DDBJ whole genome shotgun (WGS) entry which is preliminary data.</text>
</comment>
<feature type="non-terminal residue" evidence="2">
    <location>
        <position position="152"/>
    </location>
</feature>
<keyword evidence="1" id="KW-0812">Transmembrane</keyword>
<proteinExistence type="predicted"/>
<protein>
    <submittedName>
        <fullName evidence="2">Uncharacterized protein</fullName>
    </submittedName>
</protein>
<feature type="transmembrane region" description="Helical" evidence="1">
    <location>
        <begin position="134"/>
        <end position="151"/>
    </location>
</feature>
<keyword evidence="1" id="KW-1133">Transmembrane helix</keyword>
<feature type="transmembrane region" description="Helical" evidence="1">
    <location>
        <begin position="100"/>
        <end position="122"/>
    </location>
</feature>
<organism evidence="2 3">
    <name type="scientific">Ophiophagus hannah</name>
    <name type="common">King cobra</name>
    <name type="synonym">Naja hannah</name>
    <dbReference type="NCBI Taxonomy" id="8665"/>
    <lineage>
        <taxon>Eukaryota</taxon>
        <taxon>Metazoa</taxon>
        <taxon>Chordata</taxon>
        <taxon>Craniata</taxon>
        <taxon>Vertebrata</taxon>
        <taxon>Euteleostomi</taxon>
        <taxon>Lepidosauria</taxon>
        <taxon>Squamata</taxon>
        <taxon>Bifurcata</taxon>
        <taxon>Unidentata</taxon>
        <taxon>Episquamata</taxon>
        <taxon>Toxicofera</taxon>
        <taxon>Serpentes</taxon>
        <taxon>Colubroidea</taxon>
        <taxon>Elapidae</taxon>
        <taxon>Elapinae</taxon>
        <taxon>Ophiophagus</taxon>
    </lineage>
</organism>
<name>V8NWG7_OPHHA</name>
<gene>
    <name evidence="2" type="ORF">L345_08232</name>
</gene>
<dbReference type="Proteomes" id="UP000018936">
    <property type="component" value="Unassembled WGS sequence"/>
</dbReference>
<dbReference type="AlphaFoldDB" id="V8NWG7"/>
<dbReference type="EMBL" id="AZIM01001696">
    <property type="protein sequence ID" value="ETE65993.1"/>
    <property type="molecule type" value="Genomic_DNA"/>
</dbReference>
<sequence length="152" mass="16744">MFQIFHLHLQGTLTPKATVFPQTITHSSLNLGHIISLLLPKSPILAQNRFGISCYQQLLQLHRNHSLLWKVCSEQSRTTLILGLALILPVVLILSTARLVLLPIVTMGILLLPAASLLLTMIRTVVLLLPASRLLLLLVLSMVLLLLLLSVA</sequence>
<keyword evidence="3" id="KW-1185">Reference proteome</keyword>
<evidence type="ECO:0000313" key="2">
    <source>
        <dbReference type="EMBL" id="ETE65993.1"/>
    </source>
</evidence>